<accession>A0A6A6JMM8</accession>
<dbReference type="PANTHER" id="PTHR14209:SF19">
    <property type="entry name" value="ISOAMYL ACETATE-HYDROLYZING ESTERASE 1 HOMOLOG"/>
    <property type="match status" value="1"/>
</dbReference>
<dbReference type="GO" id="GO:0016787">
    <property type="term" value="F:hydrolase activity"/>
    <property type="evidence" value="ECO:0007669"/>
    <property type="project" value="UniProtKB-KW"/>
</dbReference>
<sequence>MVALYHKFFLFGDSLTQDSFNQERGFGWSAALQHAYIRRLDVVNRGFSGYNTQQALKVLPSIIPSPETARIRFLVVFFGANDAALPQPVENQHVPLEEYKQNLEKIITHPLITPHNARVILIAPPPINEHLLWPNDKLKGRESASRVAAVTKSYADAAYEVGTRLGVPVVHLWNAFMTKAGLEIDQWKTGDTLPGSLDVLENETLKELLYDGLHFNPAGYQILYKETMKVIAEHWPDQLPENLPMVLPAWNDGDAWKV</sequence>
<dbReference type="AlphaFoldDB" id="A0A6A6JMM8"/>
<dbReference type="GeneID" id="54550040"/>
<dbReference type="InterPro" id="IPR036514">
    <property type="entry name" value="SGNH_hydro_sf"/>
</dbReference>
<dbReference type="EMBL" id="ML986489">
    <property type="protein sequence ID" value="KAF2277910.1"/>
    <property type="molecule type" value="Genomic_DNA"/>
</dbReference>
<protein>
    <submittedName>
        <fullName evidence="2">SGNH hydrolase</fullName>
    </submittedName>
</protein>
<proteinExistence type="predicted"/>
<dbReference type="CDD" id="cd01838">
    <property type="entry name" value="Isoamyl_acetate_hydrolase_like"/>
    <property type="match status" value="1"/>
</dbReference>
<dbReference type="PANTHER" id="PTHR14209">
    <property type="entry name" value="ISOAMYL ACETATE-HYDROLYZING ESTERASE 1"/>
    <property type="match status" value="1"/>
</dbReference>
<evidence type="ECO:0000259" key="1">
    <source>
        <dbReference type="Pfam" id="PF13472"/>
    </source>
</evidence>
<organism evidence="2 3">
    <name type="scientific">Westerdykella ornata</name>
    <dbReference type="NCBI Taxonomy" id="318751"/>
    <lineage>
        <taxon>Eukaryota</taxon>
        <taxon>Fungi</taxon>
        <taxon>Dikarya</taxon>
        <taxon>Ascomycota</taxon>
        <taxon>Pezizomycotina</taxon>
        <taxon>Dothideomycetes</taxon>
        <taxon>Pleosporomycetidae</taxon>
        <taxon>Pleosporales</taxon>
        <taxon>Sporormiaceae</taxon>
        <taxon>Westerdykella</taxon>
    </lineage>
</organism>
<dbReference type="RefSeq" id="XP_033655449.1">
    <property type="nucleotide sequence ID" value="XM_033796865.1"/>
</dbReference>
<evidence type="ECO:0000313" key="2">
    <source>
        <dbReference type="EMBL" id="KAF2277910.1"/>
    </source>
</evidence>
<dbReference type="InterPro" id="IPR013830">
    <property type="entry name" value="SGNH_hydro"/>
</dbReference>
<dbReference type="SUPFAM" id="SSF52266">
    <property type="entry name" value="SGNH hydrolase"/>
    <property type="match status" value="1"/>
</dbReference>
<gene>
    <name evidence="2" type="ORF">EI97DRAFT_415659</name>
</gene>
<dbReference type="Pfam" id="PF13472">
    <property type="entry name" value="Lipase_GDSL_2"/>
    <property type="match status" value="1"/>
</dbReference>
<name>A0A6A6JMM8_WESOR</name>
<dbReference type="Proteomes" id="UP000800097">
    <property type="component" value="Unassembled WGS sequence"/>
</dbReference>
<dbReference type="Gene3D" id="3.40.50.1110">
    <property type="entry name" value="SGNH hydrolase"/>
    <property type="match status" value="1"/>
</dbReference>
<dbReference type="InterPro" id="IPR045136">
    <property type="entry name" value="Iah1-like"/>
</dbReference>
<evidence type="ECO:0000313" key="3">
    <source>
        <dbReference type="Proteomes" id="UP000800097"/>
    </source>
</evidence>
<dbReference type="OrthoDB" id="671439at2759"/>
<keyword evidence="3" id="KW-1185">Reference proteome</keyword>
<keyword evidence="2" id="KW-0378">Hydrolase</keyword>
<reference evidence="2" key="1">
    <citation type="journal article" date="2020" name="Stud. Mycol.">
        <title>101 Dothideomycetes genomes: a test case for predicting lifestyles and emergence of pathogens.</title>
        <authorList>
            <person name="Haridas S."/>
            <person name="Albert R."/>
            <person name="Binder M."/>
            <person name="Bloem J."/>
            <person name="Labutti K."/>
            <person name="Salamov A."/>
            <person name="Andreopoulos B."/>
            <person name="Baker S."/>
            <person name="Barry K."/>
            <person name="Bills G."/>
            <person name="Bluhm B."/>
            <person name="Cannon C."/>
            <person name="Castanera R."/>
            <person name="Culley D."/>
            <person name="Daum C."/>
            <person name="Ezra D."/>
            <person name="Gonzalez J."/>
            <person name="Henrissat B."/>
            <person name="Kuo A."/>
            <person name="Liang C."/>
            <person name="Lipzen A."/>
            <person name="Lutzoni F."/>
            <person name="Magnuson J."/>
            <person name="Mondo S."/>
            <person name="Nolan M."/>
            <person name="Ohm R."/>
            <person name="Pangilinan J."/>
            <person name="Park H.-J."/>
            <person name="Ramirez L."/>
            <person name="Alfaro M."/>
            <person name="Sun H."/>
            <person name="Tritt A."/>
            <person name="Yoshinaga Y."/>
            <person name="Zwiers L.-H."/>
            <person name="Turgeon B."/>
            <person name="Goodwin S."/>
            <person name="Spatafora J."/>
            <person name="Crous P."/>
            <person name="Grigoriev I."/>
        </authorList>
    </citation>
    <scope>NUCLEOTIDE SEQUENCE</scope>
    <source>
        <strain evidence="2">CBS 379.55</strain>
    </source>
</reference>
<feature type="domain" description="SGNH hydrolase-type esterase" evidence="1">
    <location>
        <begin position="10"/>
        <end position="222"/>
    </location>
</feature>